<dbReference type="OrthoDB" id="680586at2"/>
<evidence type="ECO:0000313" key="1">
    <source>
        <dbReference type="EMBL" id="TDW96338.1"/>
    </source>
</evidence>
<sequence length="283" mass="32264">MRPLKAITLVFILVSTRLSAQFYYKDILSTQETGSRQQLYRTNHVRKVTVRNYNPDGSEVKDFVCQQDIDPSFASMVTLTSAASTAPSTLTSFFGDGLRLARSTDSSADAVTTTLYTYSPSGNLLSIRSESRGALSDTVHHSSSVEVHNWEYSPTGQPTGMLDIKNGTDTTWVSIKTDDQGTVTDELTYRAGSPQQHYFYYYDDAHHLTDIVRYNAQLQRMVPDYMFEYDETGKLDQMMIVQMTDNNYLVWRYQYDANGLRDKELCYDKTKQLLGSIGYEYTR</sequence>
<gene>
    <name evidence="1" type="ORF">EDB95_4166</name>
</gene>
<keyword evidence="2" id="KW-1185">Reference proteome</keyword>
<dbReference type="EMBL" id="SODV01000002">
    <property type="protein sequence ID" value="TDW96338.1"/>
    <property type="molecule type" value="Genomic_DNA"/>
</dbReference>
<evidence type="ECO:0000313" key="2">
    <source>
        <dbReference type="Proteomes" id="UP000294498"/>
    </source>
</evidence>
<reference evidence="1 2" key="1">
    <citation type="submission" date="2019-03" db="EMBL/GenBank/DDBJ databases">
        <title>Genomic Encyclopedia of Type Strains, Phase IV (KMG-IV): sequencing the most valuable type-strain genomes for metagenomic binning, comparative biology and taxonomic classification.</title>
        <authorList>
            <person name="Goeker M."/>
        </authorList>
    </citation>
    <scope>NUCLEOTIDE SEQUENCE [LARGE SCALE GENOMIC DNA]</scope>
    <source>
        <strain evidence="1 2">DSM 100059</strain>
    </source>
</reference>
<evidence type="ECO:0008006" key="3">
    <source>
        <dbReference type="Google" id="ProtNLM"/>
    </source>
</evidence>
<comment type="caution">
    <text evidence="1">The sequence shown here is derived from an EMBL/GenBank/DDBJ whole genome shotgun (WGS) entry which is preliminary data.</text>
</comment>
<dbReference type="Gene3D" id="2.180.10.10">
    <property type="entry name" value="RHS repeat-associated core"/>
    <property type="match status" value="1"/>
</dbReference>
<protein>
    <recommendedName>
        <fullName evidence="3">YD repeat-containing protein</fullName>
    </recommendedName>
</protein>
<name>A0A4R8DG53_9BACT</name>
<organism evidence="1 2">
    <name type="scientific">Dinghuibacter silviterrae</name>
    <dbReference type="NCBI Taxonomy" id="1539049"/>
    <lineage>
        <taxon>Bacteria</taxon>
        <taxon>Pseudomonadati</taxon>
        <taxon>Bacteroidota</taxon>
        <taxon>Chitinophagia</taxon>
        <taxon>Chitinophagales</taxon>
        <taxon>Chitinophagaceae</taxon>
        <taxon>Dinghuibacter</taxon>
    </lineage>
</organism>
<accession>A0A4R8DG53</accession>
<dbReference type="Proteomes" id="UP000294498">
    <property type="component" value="Unassembled WGS sequence"/>
</dbReference>
<dbReference type="AlphaFoldDB" id="A0A4R8DG53"/>
<dbReference type="RefSeq" id="WP_133996593.1">
    <property type="nucleotide sequence ID" value="NZ_SODV01000002.1"/>
</dbReference>
<proteinExistence type="predicted"/>